<proteinExistence type="predicted"/>
<dbReference type="AlphaFoldDB" id="A0AAD5WW57"/>
<evidence type="ECO:0000313" key="4">
    <source>
        <dbReference type="Proteomes" id="UP001212841"/>
    </source>
</evidence>
<gene>
    <name evidence="3" type="primary">TAO3_2</name>
    <name evidence="3" type="ORF">HK097_005652</name>
</gene>
<feature type="region of interest" description="Disordered" evidence="1">
    <location>
        <begin position="20"/>
        <end position="39"/>
    </location>
</feature>
<feature type="region of interest" description="Disordered" evidence="1">
    <location>
        <begin position="278"/>
        <end position="306"/>
    </location>
</feature>
<dbReference type="EMBL" id="JADGJD010002649">
    <property type="protein sequence ID" value="KAJ3030208.1"/>
    <property type="molecule type" value="Genomic_DNA"/>
</dbReference>
<dbReference type="InterPro" id="IPR039867">
    <property type="entry name" value="Furry/Tao3/Mor2"/>
</dbReference>
<accession>A0AAD5WW57</accession>
<comment type="caution">
    <text evidence="3">The sequence shown here is derived from an EMBL/GenBank/DDBJ whole genome shotgun (WGS) entry which is preliminary data.</text>
</comment>
<dbReference type="GO" id="GO:0030427">
    <property type="term" value="C:site of polarized growth"/>
    <property type="evidence" value="ECO:0007669"/>
    <property type="project" value="TreeGrafter"/>
</dbReference>
<dbReference type="PANTHER" id="PTHR12295">
    <property type="entry name" value="FURRY-RELATED"/>
    <property type="match status" value="1"/>
</dbReference>
<reference evidence="3" key="1">
    <citation type="submission" date="2020-05" db="EMBL/GenBank/DDBJ databases">
        <title>Phylogenomic resolution of chytrid fungi.</title>
        <authorList>
            <person name="Stajich J.E."/>
            <person name="Amses K."/>
            <person name="Simmons R."/>
            <person name="Seto K."/>
            <person name="Myers J."/>
            <person name="Bonds A."/>
            <person name="Quandt C.A."/>
            <person name="Barry K."/>
            <person name="Liu P."/>
            <person name="Grigoriev I."/>
            <person name="Longcore J.E."/>
            <person name="James T.Y."/>
        </authorList>
    </citation>
    <scope>NUCLEOTIDE SEQUENCE</scope>
    <source>
        <strain evidence="3">JEL0318</strain>
    </source>
</reference>
<dbReference type="GO" id="GO:0005938">
    <property type="term" value="C:cell cortex"/>
    <property type="evidence" value="ECO:0007669"/>
    <property type="project" value="TreeGrafter"/>
</dbReference>
<evidence type="ECO:0000313" key="3">
    <source>
        <dbReference type="EMBL" id="KAJ3030208.1"/>
    </source>
</evidence>
<name>A0AAD5WW57_9FUNG</name>
<protein>
    <submittedName>
        <fullName evidence="3">Cell morphogenesis protein PAG1</fullName>
    </submittedName>
</protein>
<organism evidence="3 4">
    <name type="scientific">Rhizophlyctis rosea</name>
    <dbReference type="NCBI Taxonomy" id="64517"/>
    <lineage>
        <taxon>Eukaryota</taxon>
        <taxon>Fungi</taxon>
        <taxon>Fungi incertae sedis</taxon>
        <taxon>Chytridiomycota</taxon>
        <taxon>Chytridiomycota incertae sedis</taxon>
        <taxon>Chytridiomycetes</taxon>
        <taxon>Rhizophlyctidales</taxon>
        <taxon>Rhizophlyctidaceae</taxon>
        <taxon>Rhizophlyctis</taxon>
    </lineage>
</organism>
<feature type="non-terminal residue" evidence="3">
    <location>
        <position position="659"/>
    </location>
</feature>
<sequence>MEECGPELVRRHYHHPVLVSSTRSEQQKREQQQRQPQHYRVLSQKGSLVQLAMSESEQDDMIWMRCFPDLIRWCFEYASPRTIQLCLRDVCLRLASLWPSVSAAADVGGGVGGASGGKGDAGRGPGTVRERPGERKGSASVGSGFVVPLTEEVLDTWKLQLVFACACVEVEKLITGEGLMFQNGSTGRDDGTATWRSGYTSMMSSSGILGSASIAAVPFATPRQLYGYIIPLLMCDKAPIRQAAVTALGCVHWLSYQTLFEELQPYIRMVVDDIKTKGSHQRDAAGNRKEKEKPSSSSVNSGTTYHQQKRFERLRMELTHVLSLVADVVDHAAYRRNEGIMNNVMVYVTEMGRFLSDPETMFEWDHQMLRYYFCGFVERFYEHVVRACEGASAGARDKGDGGTPAGRRGGGGVYPPRLGQGYPPYGMVEETPERYMPFHIRLALFKLFEQWCGFGRYAQATREREAHMMSNVLENVKDIRERGVLTSAMEQQRKGVEVASLKAMAVLCKGAISRGGGDVGLVDKREKDRSQFEWVVLEEWIDSVFGSADESVHPIARSALESLLVWNKTNTQVLSDVIRKCYSGQGGSVIQMGYFMALVDCFVKEGGSGFVFDATPVYALALLKSGDPSLGVRRGAVRLLRVLEDRFWGREKGDGKYVF</sequence>
<evidence type="ECO:0000256" key="1">
    <source>
        <dbReference type="SAM" id="MobiDB-lite"/>
    </source>
</evidence>
<feature type="compositionally biased region" description="Gly residues" evidence="1">
    <location>
        <begin position="110"/>
        <end position="125"/>
    </location>
</feature>
<dbReference type="Pfam" id="PF14228">
    <property type="entry name" value="MOR2-PAG1_mid"/>
    <property type="match status" value="1"/>
</dbReference>
<dbReference type="GO" id="GO:0000902">
    <property type="term" value="P:cell morphogenesis"/>
    <property type="evidence" value="ECO:0007669"/>
    <property type="project" value="InterPro"/>
</dbReference>
<feature type="compositionally biased region" description="Polar residues" evidence="1">
    <location>
        <begin position="295"/>
        <end position="306"/>
    </location>
</feature>
<dbReference type="Proteomes" id="UP001212841">
    <property type="component" value="Unassembled WGS sequence"/>
</dbReference>
<feature type="domain" description="Cell morphogenesis central region" evidence="2">
    <location>
        <begin position="555"/>
        <end position="655"/>
    </location>
</feature>
<feature type="compositionally biased region" description="Gly residues" evidence="1">
    <location>
        <begin position="401"/>
        <end position="413"/>
    </location>
</feature>
<feature type="compositionally biased region" description="Basic and acidic residues" evidence="1">
    <location>
        <begin position="128"/>
        <end position="137"/>
    </location>
</feature>
<dbReference type="InterPro" id="IPR029473">
    <property type="entry name" value="MOR2-PAG1_mid"/>
</dbReference>
<feature type="region of interest" description="Disordered" evidence="1">
    <location>
        <begin position="110"/>
        <end position="141"/>
    </location>
</feature>
<keyword evidence="4" id="KW-1185">Reference proteome</keyword>
<feature type="compositionally biased region" description="Basic and acidic residues" evidence="1">
    <location>
        <begin position="278"/>
        <end position="294"/>
    </location>
</feature>
<dbReference type="PANTHER" id="PTHR12295:SF30">
    <property type="entry name" value="PROTEIN FURRY"/>
    <property type="match status" value="1"/>
</dbReference>
<evidence type="ECO:0000259" key="2">
    <source>
        <dbReference type="Pfam" id="PF14228"/>
    </source>
</evidence>
<feature type="region of interest" description="Disordered" evidence="1">
    <location>
        <begin position="392"/>
        <end position="417"/>
    </location>
</feature>